<feature type="domain" description="Cadherin" evidence="11">
    <location>
        <begin position="41"/>
        <end position="201"/>
    </location>
</feature>
<dbReference type="PANTHER" id="PTHR24028:SF146">
    <property type="entry name" value="CADHERIN 96CB, ISOFORM D-RELATED"/>
    <property type="match status" value="1"/>
</dbReference>
<evidence type="ECO:0000259" key="11">
    <source>
        <dbReference type="PROSITE" id="PS50268"/>
    </source>
</evidence>
<keyword evidence="4 8" id="KW-0106">Calcium</keyword>
<evidence type="ECO:0000256" key="10">
    <source>
        <dbReference type="SAM" id="Phobius"/>
    </source>
</evidence>
<dbReference type="Proteomes" id="UP000272942">
    <property type="component" value="Unassembled WGS sequence"/>
</dbReference>
<dbReference type="GO" id="GO:0005509">
    <property type="term" value="F:calcium ion binding"/>
    <property type="evidence" value="ECO:0007669"/>
    <property type="project" value="UniProtKB-UniRule"/>
</dbReference>
<accession>A0A183AE45</accession>
<feature type="domain" description="Cadherin" evidence="11">
    <location>
        <begin position="396"/>
        <end position="544"/>
    </location>
</feature>
<evidence type="ECO:0000256" key="3">
    <source>
        <dbReference type="ARBA" id="ARBA00022737"/>
    </source>
</evidence>
<feature type="region of interest" description="Disordered" evidence="9">
    <location>
        <begin position="159"/>
        <end position="179"/>
    </location>
</feature>
<keyword evidence="6 10" id="KW-0472">Membrane</keyword>
<dbReference type="InterPro" id="IPR002126">
    <property type="entry name" value="Cadherin-like_dom"/>
</dbReference>
<evidence type="ECO:0000256" key="6">
    <source>
        <dbReference type="ARBA" id="ARBA00023136"/>
    </source>
</evidence>
<dbReference type="CDD" id="cd11304">
    <property type="entry name" value="Cadherin_repeat"/>
    <property type="match status" value="5"/>
</dbReference>
<dbReference type="SMART" id="SM00112">
    <property type="entry name" value="CA"/>
    <property type="match status" value="4"/>
</dbReference>
<reference evidence="12 13" key="2">
    <citation type="submission" date="2018-11" db="EMBL/GenBank/DDBJ databases">
        <authorList>
            <consortium name="Pathogen Informatics"/>
        </authorList>
    </citation>
    <scope>NUCLEOTIDE SEQUENCE [LARGE SCALE GENOMIC DNA]</scope>
    <source>
        <strain evidence="12 13">Egypt</strain>
    </source>
</reference>
<evidence type="ECO:0000256" key="8">
    <source>
        <dbReference type="PROSITE-ProRule" id="PRU00043"/>
    </source>
</evidence>
<dbReference type="EMBL" id="UZAN01042073">
    <property type="protein sequence ID" value="VDP74917.1"/>
    <property type="molecule type" value="Genomic_DNA"/>
</dbReference>
<dbReference type="WBParaSite" id="ECPE_0000524201-mRNA-1">
    <property type="protein sequence ID" value="ECPE_0000524201-mRNA-1"/>
    <property type="gene ID" value="ECPE_0000524201"/>
</dbReference>
<dbReference type="GO" id="GO:0005886">
    <property type="term" value="C:plasma membrane"/>
    <property type="evidence" value="ECO:0007669"/>
    <property type="project" value="InterPro"/>
</dbReference>
<gene>
    <name evidence="12" type="ORF">ECPE_LOCUS5230</name>
</gene>
<evidence type="ECO:0000313" key="12">
    <source>
        <dbReference type="EMBL" id="VDP74917.1"/>
    </source>
</evidence>
<dbReference type="PROSITE" id="PS00232">
    <property type="entry name" value="CADHERIN_1"/>
    <property type="match status" value="3"/>
</dbReference>
<evidence type="ECO:0000313" key="13">
    <source>
        <dbReference type="Proteomes" id="UP000272942"/>
    </source>
</evidence>
<dbReference type="InterPro" id="IPR020894">
    <property type="entry name" value="Cadherin_CS"/>
</dbReference>
<dbReference type="SUPFAM" id="SSF49313">
    <property type="entry name" value="Cadherin-like"/>
    <property type="match status" value="4"/>
</dbReference>
<evidence type="ECO:0000256" key="7">
    <source>
        <dbReference type="ARBA" id="ARBA00023180"/>
    </source>
</evidence>
<dbReference type="InterPro" id="IPR050174">
    <property type="entry name" value="Protocadherin/Cadherin-CA"/>
</dbReference>
<keyword evidence="13" id="KW-1185">Reference proteome</keyword>
<keyword evidence="5 10" id="KW-1133">Transmembrane helix</keyword>
<dbReference type="OrthoDB" id="6252479at2759"/>
<comment type="subcellular location">
    <subcellularLocation>
        <location evidence="1">Membrane</location>
        <topology evidence="1">Single-pass membrane protein</topology>
    </subcellularLocation>
</comment>
<dbReference type="InterPro" id="IPR015919">
    <property type="entry name" value="Cadherin-like_sf"/>
</dbReference>
<evidence type="ECO:0000256" key="9">
    <source>
        <dbReference type="SAM" id="MobiDB-lite"/>
    </source>
</evidence>
<dbReference type="PANTHER" id="PTHR24028">
    <property type="entry name" value="CADHERIN-87A"/>
    <property type="match status" value="1"/>
</dbReference>
<evidence type="ECO:0000256" key="5">
    <source>
        <dbReference type="ARBA" id="ARBA00022989"/>
    </source>
</evidence>
<dbReference type="Gene3D" id="2.60.40.60">
    <property type="entry name" value="Cadherins"/>
    <property type="match status" value="6"/>
</dbReference>
<evidence type="ECO:0000313" key="14">
    <source>
        <dbReference type="WBParaSite" id="ECPE_0000524201-mRNA-1"/>
    </source>
</evidence>
<evidence type="ECO:0000256" key="1">
    <source>
        <dbReference type="ARBA" id="ARBA00004167"/>
    </source>
</evidence>
<dbReference type="PROSITE" id="PS50268">
    <property type="entry name" value="CADHERIN_2"/>
    <property type="match status" value="5"/>
</dbReference>
<reference evidence="14" key="1">
    <citation type="submission" date="2016-06" db="UniProtKB">
        <authorList>
            <consortium name="WormBaseParasite"/>
        </authorList>
    </citation>
    <scope>IDENTIFICATION</scope>
</reference>
<dbReference type="GO" id="GO:0007156">
    <property type="term" value="P:homophilic cell adhesion via plasma membrane adhesion molecules"/>
    <property type="evidence" value="ECO:0007669"/>
    <property type="project" value="InterPro"/>
</dbReference>
<proteinExistence type="predicted"/>
<sequence length="983" mass="109023">MDLIHILYVLFYPVFVSFLCAVLATNTIEQTTQVIELYTNLPEERPVGQVVMRLAEELERHDRQAQRNYRLPSGNTRFHLLPTHDASLFHINTDGSLVIAKRLDYEELCDSTRLTKRVLPTQGHLSMHETAFGRSSANTPLCQLHVRVLILQTAASAVGTRKDHRGDKGENSAGSAGSQRQLRTIAIKITLLDTNDNRPTCTLSRPRKLETSAYSNTDWINVAENTPIGTVIAKWKLSDRDTMPNGITDARLFGTKNGKSTLLSSGELPFRLQFDQTMGPWSVVDLKLVLTKSVEYIDQQEQQQQQISRDYSDELDVYNLKIVILDSKETHASTSPTGITVGGGGVGGAGSEGVVGLSWNAASLSSAVGISCHLQVRITDINDHNPVWISPVNFVNGQPFELELTESKSYAQRELLRLKAIDADRGPNARIAYHWAPRNHLNLTNELSLNSVADTTYQELVSRLFYLDAATGSLQLRGTNVDFESISRLHPREPDSIGPLPGRLAITLRVIASDQPVNQSEQRLSPVGIITVWLLDVNDNSPHIQIIGLHSAVDLPEFPFPLTNTPPIYPQIVYIAENLPINEPVAFITVTDEDSEAHGGLACTLHQSTADRMGSELQAFQLVKLTQQTGSEDPTHTYLLPDTLQSIDATRSINYKLITTQSLDRERMGAYHLNLTCRDSLINAVASNPGAQLTAYRTIEVVVTDRNDNHPRIVGVIDRFMGKINTSTTPAGAFVCTVREHAPFGTKICQLRAEDLDQTGTGAGISSATASNNNPLTGREHFQWWIEDSVRPLIDVERETGWLVVQSQLQPVEQQQYQQQQHPKPNPSESVHNRRTEVIMASSQLDREVLTELSFTVYVQDTPQTKGENRLTASATVLLRILDINDHVPKISEYNYFQISEAAVPGTVIGNLVALDGDEPDNPNSALTYHIYSHGDGIDPTGRELTVLNRSPTDSMMNELRDIKTMKISTIVRYVAIESQLLT</sequence>
<dbReference type="AlphaFoldDB" id="A0A183AE45"/>
<feature type="domain" description="Cadherin" evidence="11">
    <location>
        <begin position="567"/>
        <end position="713"/>
    </location>
</feature>
<feature type="domain" description="Cadherin" evidence="11">
    <location>
        <begin position="730"/>
        <end position="891"/>
    </location>
</feature>
<organism evidence="14">
    <name type="scientific">Echinostoma caproni</name>
    <dbReference type="NCBI Taxonomy" id="27848"/>
    <lineage>
        <taxon>Eukaryota</taxon>
        <taxon>Metazoa</taxon>
        <taxon>Spiralia</taxon>
        <taxon>Lophotrochozoa</taxon>
        <taxon>Platyhelminthes</taxon>
        <taxon>Trematoda</taxon>
        <taxon>Digenea</taxon>
        <taxon>Plagiorchiida</taxon>
        <taxon>Echinostomata</taxon>
        <taxon>Echinostomatoidea</taxon>
        <taxon>Echinostomatidae</taxon>
        <taxon>Echinostoma</taxon>
    </lineage>
</organism>
<keyword evidence="3" id="KW-0677">Repeat</keyword>
<name>A0A183AE45_9TREM</name>
<feature type="compositionally biased region" description="Basic and acidic residues" evidence="9">
    <location>
        <begin position="160"/>
        <end position="170"/>
    </location>
</feature>
<evidence type="ECO:0000256" key="2">
    <source>
        <dbReference type="ARBA" id="ARBA00022692"/>
    </source>
</evidence>
<dbReference type="PRINTS" id="PR00205">
    <property type="entry name" value="CADHERIN"/>
</dbReference>
<keyword evidence="2 10" id="KW-0812">Transmembrane</keyword>
<protein>
    <submittedName>
        <fullName evidence="14">Cadherin domain-containing protein</fullName>
    </submittedName>
</protein>
<feature type="transmembrane region" description="Helical" evidence="10">
    <location>
        <begin position="7"/>
        <end position="25"/>
    </location>
</feature>
<feature type="domain" description="Cadherin" evidence="11">
    <location>
        <begin position="214"/>
        <end position="388"/>
    </location>
</feature>
<evidence type="ECO:0000256" key="4">
    <source>
        <dbReference type="ARBA" id="ARBA00022837"/>
    </source>
</evidence>
<keyword evidence="7" id="KW-0325">Glycoprotein</keyword>